<organism evidence="2">
    <name type="scientific">Halomonas sp. RT37</name>
    <dbReference type="NCBI Taxonomy" id="2950872"/>
    <lineage>
        <taxon>Bacteria</taxon>
        <taxon>Pseudomonadati</taxon>
        <taxon>Pseudomonadota</taxon>
        <taxon>Gammaproteobacteria</taxon>
        <taxon>Oceanospirillales</taxon>
        <taxon>Halomonadaceae</taxon>
        <taxon>Halomonas</taxon>
    </lineage>
</organism>
<gene>
    <name evidence="2" type="ORF">NFG58_20670</name>
</gene>
<reference evidence="2" key="1">
    <citation type="submission" date="2022-06" db="EMBL/GenBank/DDBJ databases">
        <title>A novel DMS-producing enzyme.</title>
        <authorList>
            <person name="Zhang Y."/>
        </authorList>
    </citation>
    <scope>NUCLEOTIDE SEQUENCE</scope>
    <source>
        <strain evidence="2">RT37</strain>
    </source>
</reference>
<proteinExistence type="predicted"/>
<evidence type="ECO:0000256" key="1">
    <source>
        <dbReference type="SAM" id="SignalP"/>
    </source>
</evidence>
<accession>A0AAU7KHL4</accession>
<dbReference type="Pfam" id="PF06366">
    <property type="entry name" value="FlhE"/>
    <property type="match status" value="1"/>
</dbReference>
<keyword evidence="2" id="KW-0966">Cell projection</keyword>
<name>A0AAU7KHL4_9GAMM</name>
<sequence length="144" mass="15573">MLPTLILARRTQCAPRRLATLALLALWLIASGAQAFPGAWTANAPRMTVASSQLDQSSRPLTPPSASVEGVIERVVWRYHAAPGARLQGRLCHGQRCLRLKAAHGSTEHFAGLDAAGPFVFRFRLLDGESPLVVDGMSVIVNHR</sequence>
<keyword evidence="1" id="KW-0732">Signal</keyword>
<dbReference type="RefSeq" id="WP_213231728.1">
    <property type="nucleotide sequence ID" value="NZ_CP098827.1"/>
</dbReference>
<dbReference type="EMBL" id="CP098827">
    <property type="protein sequence ID" value="XBO70977.1"/>
    <property type="molecule type" value="Genomic_DNA"/>
</dbReference>
<protein>
    <submittedName>
        <fullName evidence="2">Flagellar protein FlhE</fullName>
    </submittedName>
</protein>
<keyword evidence="2" id="KW-0969">Cilium</keyword>
<dbReference type="InterPro" id="IPR009420">
    <property type="entry name" value="FlhE"/>
</dbReference>
<keyword evidence="2" id="KW-0282">Flagellum</keyword>
<feature type="signal peptide" evidence="1">
    <location>
        <begin position="1"/>
        <end position="35"/>
    </location>
</feature>
<evidence type="ECO:0000313" key="2">
    <source>
        <dbReference type="EMBL" id="XBO70977.1"/>
    </source>
</evidence>
<dbReference type="AlphaFoldDB" id="A0AAU7KHL4"/>
<feature type="chain" id="PRO_5043672221" evidence="1">
    <location>
        <begin position="36"/>
        <end position="144"/>
    </location>
</feature>